<keyword evidence="5" id="KW-1185">Reference proteome</keyword>
<feature type="chain" id="PRO_5045790248" description="Ground-like domain-containing protein" evidence="2">
    <location>
        <begin position="17"/>
        <end position="277"/>
    </location>
</feature>
<dbReference type="Proteomes" id="UP001303046">
    <property type="component" value="Unassembled WGS sequence"/>
</dbReference>
<dbReference type="PANTHER" id="PTHR31967">
    <property type="entry name" value="GROUNDHOG (HEDGEHOG-LIKE FAMILY)-RELATED"/>
    <property type="match status" value="1"/>
</dbReference>
<comment type="caution">
    <text evidence="4">The sequence shown here is derived from an EMBL/GenBank/DDBJ whole genome shotgun (WGS) entry which is preliminary data.</text>
</comment>
<evidence type="ECO:0000259" key="3">
    <source>
        <dbReference type="Pfam" id="PF04155"/>
    </source>
</evidence>
<evidence type="ECO:0000313" key="5">
    <source>
        <dbReference type="Proteomes" id="UP001303046"/>
    </source>
</evidence>
<evidence type="ECO:0000256" key="1">
    <source>
        <dbReference type="SAM" id="MobiDB-lite"/>
    </source>
</evidence>
<feature type="signal peptide" evidence="2">
    <location>
        <begin position="1"/>
        <end position="16"/>
    </location>
</feature>
<reference evidence="4 5" key="1">
    <citation type="submission" date="2023-08" db="EMBL/GenBank/DDBJ databases">
        <title>A Necator americanus chromosomal reference genome.</title>
        <authorList>
            <person name="Ilik V."/>
            <person name="Petrzelkova K.J."/>
            <person name="Pardy F."/>
            <person name="Fuh T."/>
            <person name="Niatou-Singa F.S."/>
            <person name="Gouil Q."/>
            <person name="Baker L."/>
            <person name="Ritchie M.E."/>
            <person name="Jex A.R."/>
            <person name="Gazzola D."/>
            <person name="Li H."/>
            <person name="Toshio Fujiwara R."/>
            <person name="Zhan B."/>
            <person name="Aroian R.V."/>
            <person name="Pafco B."/>
            <person name="Schwarz E.M."/>
        </authorList>
    </citation>
    <scope>NUCLEOTIDE SEQUENCE [LARGE SCALE GENOMIC DNA]</scope>
    <source>
        <strain evidence="4 5">Aroian</strain>
        <tissue evidence="4">Whole animal</tissue>
    </source>
</reference>
<gene>
    <name evidence="4" type="primary">Necator_chrIV.g14838</name>
    <name evidence="4" type="ORF">RB195_001543</name>
</gene>
<dbReference type="EMBL" id="JAVFWL010000004">
    <property type="protein sequence ID" value="KAK6748996.1"/>
    <property type="molecule type" value="Genomic_DNA"/>
</dbReference>
<name>A0ABR1DG91_NECAM</name>
<evidence type="ECO:0000313" key="4">
    <source>
        <dbReference type="EMBL" id="KAK6748996.1"/>
    </source>
</evidence>
<keyword evidence="2" id="KW-0732">Signal</keyword>
<dbReference type="Pfam" id="PF04155">
    <property type="entry name" value="Ground-like"/>
    <property type="match status" value="1"/>
</dbReference>
<proteinExistence type="predicted"/>
<dbReference type="InterPro" id="IPR007284">
    <property type="entry name" value="Ground-like_dom"/>
</dbReference>
<protein>
    <recommendedName>
        <fullName evidence="3">Ground-like domain-containing protein</fullName>
    </recommendedName>
</protein>
<dbReference type="PANTHER" id="PTHR31967:SF14">
    <property type="entry name" value="GROUND-LIKE DOMAIN-CONTAINING PROTEIN"/>
    <property type="match status" value="1"/>
</dbReference>
<sequence>MWLLLTLLAVISTSFQEDEATRGALHEGTTSLHRNQGAFKHPHRDQQFQIQGVDVIENRRKALVSRTKRQYGEEQPSYQETATPASYYEAQPPRRPPSTPSPAHPPPPAQPPKKQVQVPPSRPVEHPKISGTKTASRYYYPPRQRLPLPKCFYNPTGYVCCNEELNNLMVKTFSEMEARPKFHTCNVRALANVMQDRLQNRFNDTFETIVAYDDFAQKVHFRGDLICKVELGGRYMLAYAAARSLQESELPPLDALNQLGPVDETHHNLNKRRTIRI</sequence>
<evidence type="ECO:0000256" key="2">
    <source>
        <dbReference type="SAM" id="SignalP"/>
    </source>
</evidence>
<feature type="region of interest" description="Disordered" evidence="1">
    <location>
        <begin position="66"/>
        <end position="138"/>
    </location>
</feature>
<feature type="compositionally biased region" description="Pro residues" evidence="1">
    <location>
        <begin position="93"/>
        <end position="111"/>
    </location>
</feature>
<accession>A0ABR1DG91</accession>
<feature type="domain" description="Ground-like" evidence="3">
    <location>
        <begin position="157"/>
        <end position="239"/>
    </location>
</feature>
<organism evidence="4 5">
    <name type="scientific">Necator americanus</name>
    <name type="common">Human hookworm</name>
    <dbReference type="NCBI Taxonomy" id="51031"/>
    <lineage>
        <taxon>Eukaryota</taxon>
        <taxon>Metazoa</taxon>
        <taxon>Ecdysozoa</taxon>
        <taxon>Nematoda</taxon>
        <taxon>Chromadorea</taxon>
        <taxon>Rhabditida</taxon>
        <taxon>Rhabditina</taxon>
        <taxon>Rhabditomorpha</taxon>
        <taxon>Strongyloidea</taxon>
        <taxon>Ancylostomatidae</taxon>
        <taxon>Bunostominae</taxon>
        <taxon>Necator</taxon>
    </lineage>
</organism>